<comment type="caution">
    <text evidence="1">The sequence shown here is derived from an EMBL/GenBank/DDBJ whole genome shotgun (WGS) entry which is preliminary data.</text>
</comment>
<dbReference type="Proteomes" id="UP000391919">
    <property type="component" value="Unassembled WGS sequence"/>
</dbReference>
<evidence type="ECO:0008006" key="3">
    <source>
        <dbReference type="Google" id="ProtNLM"/>
    </source>
</evidence>
<dbReference type="SUPFAM" id="SSF53474">
    <property type="entry name" value="alpha/beta-Hydrolases"/>
    <property type="match status" value="1"/>
</dbReference>
<dbReference type="InterPro" id="IPR029058">
    <property type="entry name" value="AB_hydrolase_fold"/>
</dbReference>
<name>A0A5J4JD61_9BACI</name>
<evidence type="ECO:0000313" key="1">
    <source>
        <dbReference type="EMBL" id="GER69953.1"/>
    </source>
</evidence>
<accession>A0A5J4JD61</accession>
<organism evidence="1 2">
    <name type="scientific">Weizmannia acidilactici</name>
    <dbReference type="NCBI Taxonomy" id="2607726"/>
    <lineage>
        <taxon>Bacteria</taxon>
        <taxon>Bacillati</taxon>
        <taxon>Bacillota</taxon>
        <taxon>Bacilli</taxon>
        <taxon>Bacillales</taxon>
        <taxon>Bacillaceae</taxon>
        <taxon>Heyndrickxia</taxon>
    </lineage>
</organism>
<reference evidence="1 2" key="1">
    <citation type="submission" date="2019-09" db="EMBL/GenBank/DDBJ databases">
        <title>Draft genome sequence of Bacillus sp. JC-7.</title>
        <authorList>
            <person name="Tanaka N."/>
            <person name="Shiwa Y."/>
            <person name="Fujita N."/>
            <person name="Tanasupawat S."/>
        </authorList>
    </citation>
    <scope>NUCLEOTIDE SEQUENCE [LARGE SCALE GENOMIC DNA]</scope>
    <source>
        <strain evidence="1 2">JC-7</strain>
    </source>
</reference>
<evidence type="ECO:0000313" key="2">
    <source>
        <dbReference type="Proteomes" id="UP000391919"/>
    </source>
</evidence>
<keyword evidence="2" id="KW-1185">Reference proteome</keyword>
<dbReference type="Gene3D" id="3.40.50.1820">
    <property type="entry name" value="alpha/beta hydrolase"/>
    <property type="match status" value="1"/>
</dbReference>
<gene>
    <name evidence="1" type="ORF">BpJC7_12560</name>
</gene>
<dbReference type="AlphaFoldDB" id="A0A5J4JD61"/>
<proteinExistence type="predicted"/>
<protein>
    <recommendedName>
        <fullName evidence="3">Proline iminopeptidase</fullName>
    </recommendedName>
</protein>
<sequence>MPETVEAYSRCIPGAKFHVFEHSSHQPYLEEPEAYVRVIREFLSGV</sequence>
<dbReference type="EMBL" id="BKZQ01000013">
    <property type="protein sequence ID" value="GER69953.1"/>
    <property type="molecule type" value="Genomic_DNA"/>
</dbReference>